<comment type="caution">
    <text evidence="2">The sequence shown here is derived from an EMBL/GenBank/DDBJ whole genome shotgun (WGS) entry which is preliminary data.</text>
</comment>
<reference evidence="2 3" key="2">
    <citation type="submission" date="2017-02" db="EMBL/GenBank/DDBJ databases">
        <title>A genome survey and senescence transcriptome analysis in Lentinula edodes.</title>
        <authorList>
            <person name="Sakamoto Y."/>
            <person name="Nakade K."/>
            <person name="Sato S."/>
            <person name="Yoshida Y."/>
            <person name="Miyazaki K."/>
            <person name="Natsume S."/>
            <person name="Konno N."/>
        </authorList>
    </citation>
    <scope>NUCLEOTIDE SEQUENCE [LARGE SCALE GENOMIC DNA]</scope>
    <source>
        <strain evidence="2 3">NBRC 111202</strain>
    </source>
</reference>
<name>A0A1Q3E2J9_LENED</name>
<evidence type="ECO:0000256" key="1">
    <source>
        <dbReference type="SAM" id="MobiDB-lite"/>
    </source>
</evidence>
<evidence type="ECO:0000313" key="3">
    <source>
        <dbReference type="Proteomes" id="UP000188533"/>
    </source>
</evidence>
<dbReference type="EMBL" id="BDGU01000058">
    <property type="protein sequence ID" value="GAW01324.1"/>
    <property type="molecule type" value="Genomic_DNA"/>
</dbReference>
<sequence>MQAWLTLMKDPKSLQKTSEGGKEAGADIGAEVTEDVEMQEEPGRLDAECDSMNDEGLSDEEGGLSEDEAGQHPHDPMVVDSLPTSALSPQQALYALARFNTLVEPIHHLVICTE</sequence>
<accession>A0A1Q3E2J9</accession>
<feature type="region of interest" description="Disordered" evidence="1">
    <location>
        <begin position="1"/>
        <end position="82"/>
    </location>
</feature>
<protein>
    <submittedName>
        <fullName evidence="2">Uncharacterized protein</fullName>
    </submittedName>
</protein>
<dbReference type="AlphaFoldDB" id="A0A1Q3E2J9"/>
<gene>
    <name evidence="2" type="ORF">LENED_002914</name>
</gene>
<evidence type="ECO:0000313" key="2">
    <source>
        <dbReference type="EMBL" id="GAW01324.1"/>
    </source>
</evidence>
<feature type="compositionally biased region" description="Acidic residues" evidence="1">
    <location>
        <begin position="48"/>
        <end position="68"/>
    </location>
</feature>
<reference evidence="2 3" key="1">
    <citation type="submission" date="2016-08" db="EMBL/GenBank/DDBJ databases">
        <authorList>
            <consortium name="Lentinula edodes genome sequencing consortium"/>
            <person name="Sakamoto Y."/>
            <person name="Nakade K."/>
            <person name="Sato S."/>
            <person name="Yoshida Y."/>
            <person name="Miyazaki K."/>
            <person name="Natsume S."/>
            <person name="Konno N."/>
        </authorList>
    </citation>
    <scope>NUCLEOTIDE SEQUENCE [LARGE SCALE GENOMIC DNA]</scope>
    <source>
        <strain evidence="2 3">NBRC 111202</strain>
    </source>
</reference>
<dbReference type="Proteomes" id="UP000188533">
    <property type="component" value="Unassembled WGS sequence"/>
</dbReference>
<proteinExistence type="predicted"/>
<organism evidence="2 3">
    <name type="scientific">Lentinula edodes</name>
    <name type="common">Shiitake mushroom</name>
    <name type="synonym">Lentinus edodes</name>
    <dbReference type="NCBI Taxonomy" id="5353"/>
    <lineage>
        <taxon>Eukaryota</taxon>
        <taxon>Fungi</taxon>
        <taxon>Dikarya</taxon>
        <taxon>Basidiomycota</taxon>
        <taxon>Agaricomycotina</taxon>
        <taxon>Agaricomycetes</taxon>
        <taxon>Agaricomycetidae</taxon>
        <taxon>Agaricales</taxon>
        <taxon>Marasmiineae</taxon>
        <taxon>Omphalotaceae</taxon>
        <taxon>Lentinula</taxon>
    </lineage>
</organism>
<feature type="compositionally biased region" description="Basic and acidic residues" evidence="1">
    <location>
        <begin position="9"/>
        <end position="25"/>
    </location>
</feature>
<keyword evidence="3" id="KW-1185">Reference proteome</keyword>